<protein>
    <submittedName>
        <fullName evidence="1">Uncharacterized protein</fullName>
    </submittedName>
</protein>
<organism evidence="1 2">
    <name type="scientific">Stephania yunnanensis</name>
    <dbReference type="NCBI Taxonomy" id="152371"/>
    <lineage>
        <taxon>Eukaryota</taxon>
        <taxon>Viridiplantae</taxon>
        <taxon>Streptophyta</taxon>
        <taxon>Embryophyta</taxon>
        <taxon>Tracheophyta</taxon>
        <taxon>Spermatophyta</taxon>
        <taxon>Magnoliopsida</taxon>
        <taxon>Ranunculales</taxon>
        <taxon>Menispermaceae</taxon>
        <taxon>Menispermoideae</taxon>
        <taxon>Cissampelideae</taxon>
        <taxon>Stephania</taxon>
    </lineage>
</organism>
<evidence type="ECO:0000313" key="1">
    <source>
        <dbReference type="EMBL" id="KAK9169780.1"/>
    </source>
</evidence>
<dbReference type="Proteomes" id="UP001420932">
    <property type="component" value="Unassembled WGS sequence"/>
</dbReference>
<dbReference type="AlphaFoldDB" id="A0AAP0Q6Y6"/>
<sequence>MLVICFGCWGGSLLQTATAAFRLSTFAIWNLFLLFPIVEKKFDEINCVYVYIVAKKKTSFTFIYF</sequence>
<keyword evidence="2" id="KW-1185">Reference proteome</keyword>
<reference evidence="1 2" key="1">
    <citation type="submission" date="2024-01" db="EMBL/GenBank/DDBJ databases">
        <title>Genome assemblies of Stephania.</title>
        <authorList>
            <person name="Yang L."/>
        </authorList>
    </citation>
    <scope>NUCLEOTIDE SEQUENCE [LARGE SCALE GENOMIC DNA]</scope>
    <source>
        <strain evidence="1">YNDBR</strain>
        <tissue evidence="1">Leaf</tissue>
    </source>
</reference>
<name>A0AAP0Q6Y6_9MAGN</name>
<evidence type="ECO:0000313" key="2">
    <source>
        <dbReference type="Proteomes" id="UP001420932"/>
    </source>
</evidence>
<dbReference type="EMBL" id="JBBNAF010000001">
    <property type="protein sequence ID" value="KAK9169780.1"/>
    <property type="molecule type" value="Genomic_DNA"/>
</dbReference>
<proteinExistence type="predicted"/>
<comment type="caution">
    <text evidence="1">The sequence shown here is derived from an EMBL/GenBank/DDBJ whole genome shotgun (WGS) entry which is preliminary data.</text>
</comment>
<accession>A0AAP0Q6Y6</accession>
<gene>
    <name evidence="1" type="ORF">Syun_001920</name>
</gene>